<proteinExistence type="predicted"/>
<gene>
    <name evidence="3" type="ORF">Ae201684_002992</name>
</gene>
<evidence type="ECO:0000256" key="2">
    <source>
        <dbReference type="SAM" id="Phobius"/>
    </source>
</evidence>
<keyword evidence="2" id="KW-0472">Membrane</keyword>
<dbReference type="EMBL" id="VJMJ01000034">
    <property type="protein sequence ID" value="KAF0741799.1"/>
    <property type="molecule type" value="Genomic_DNA"/>
</dbReference>
<protein>
    <submittedName>
        <fullName evidence="3">Uncharacterized protein</fullName>
    </submittedName>
</protein>
<keyword evidence="4" id="KW-1185">Reference proteome</keyword>
<sequence>MPRPMRQPRVSASWGLSISNASVDNARVSDIVLWLGETALPPPPPSDTSSDRRQEREERWKKRRRMYFMLAGLCAVGLALLAAFVSVRVIRDKAQTTSSSYNGTSSPSPTPTSQDSASPSAPNGSAAAGPPAQAPPQALPRTTATTSPPTASPLPTGSPTVFSPASTPPSTTKTTAPTTTQQTTTPIPSPPVTSTPSNFSLPPLPKATLRFVNKCTDPIELMYTLHNGTLSKTSYQPMAPFDSFDVAGPSYTSGTFRKGRSELATLLQVSRDNGKLWFDLSVVPPGCSNGHSIEACQAETTKQGYNGPMHVEPQNKSNTSQPQYLCSALHCTDAHCPDAFLFPFDSSDKIRNCDLDESLLVTIC</sequence>
<evidence type="ECO:0000256" key="1">
    <source>
        <dbReference type="SAM" id="MobiDB-lite"/>
    </source>
</evidence>
<dbReference type="PANTHER" id="PTHR31737:SF2">
    <property type="entry name" value="PROTEIN TOS1"/>
    <property type="match status" value="1"/>
</dbReference>
<organism evidence="3 4">
    <name type="scientific">Aphanomyces euteiches</name>
    <dbReference type="NCBI Taxonomy" id="100861"/>
    <lineage>
        <taxon>Eukaryota</taxon>
        <taxon>Sar</taxon>
        <taxon>Stramenopiles</taxon>
        <taxon>Oomycota</taxon>
        <taxon>Saprolegniomycetes</taxon>
        <taxon>Saprolegniales</taxon>
        <taxon>Verrucalvaceae</taxon>
        <taxon>Aphanomyces</taxon>
    </lineage>
</organism>
<feature type="compositionally biased region" description="Basic and acidic residues" evidence="1">
    <location>
        <begin position="49"/>
        <end position="58"/>
    </location>
</feature>
<keyword evidence="2" id="KW-1133">Transmembrane helix</keyword>
<feature type="compositionally biased region" description="Low complexity" evidence="1">
    <location>
        <begin position="139"/>
        <end position="186"/>
    </location>
</feature>
<dbReference type="VEuPathDB" id="FungiDB:AeMF1_012492"/>
<evidence type="ECO:0000313" key="4">
    <source>
        <dbReference type="Proteomes" id="UP000481153"/>
    </source>
</evidence>
<accession>A0A6G0XNG9</accession>
<feature type="transmembrane region" description="Helical" evidence="2">
    <location>
        <begin position="66"/>
        <end position="90"/>
    </location>
</feature>
<feature type="region of interest" description="Disordered" evidence="1">
    <location>
        <begin position="96"/>
        <end position="201"/>
    </location>
</feature>
<keyword evidence="2" id="KW-0812">Transmembrane</keyword>
<reference evidence="3 4" key="1">
    <citation type="submission" date="2019-07" db="EMBL/GenBank/DDBJ databases">
        <title>Genomics analysis of Aphanomyces spp. identifies a new class of oomycete effector associated with host adaptation.</title>
        <authorList>
            <person name="Gaulin E."/>
        </authorList>
    </citation>
    <scope>NUCLEOTIDE SEQUENCE [LARGE SCALE GENOMIC DNA]</scope>
    <source>
        <strain evidence="3 4">ATCC 201684</strain>
    </source>
</reference>
<dbReference type="InterPro" id="IPR037176">
    <property type="entry name" value="Osmotin/thaumatin-like_sf"/>
</dbReference>
<dbReference type="PRINTS" id="PR01217">
    <property type="entry name" value="PRICHEXTENSN"/>
</dbReference>
<dbReference type="AlphaFoldDB" id="A0A6G0XNG9"/>
<feature type="compositionally biased region" description="Low complexity" evidence="1">
    <location>
        <begin position="96"/>
        <end position="131"/>
    </location>
</feature>
<feature type="region of interest" description="Disordered" evidence="1">
    <location>
        <begin position="37"/>
        <end position="58"/>
    </location>
</feature>
<comment type="caution">
    <text evidence="3">The sequence shown here is derived from an EMBL/GenBank/DDBJ whole genome shotgun (WGS) entry which is preliminary data.</text>
</comment>
<dbReference type="PANTHER" id="PTHR31737">
    <property type="entry name" value="PROTEIN TOS1"/>
    <property type="match status" value="1"/>
</dbReference>
<evidence type="ECO:0000313" key="3">
    <source>
        <dbReference type="EMBL" id="KAF0741799.1"/>
    </source>
</evidence>
<dbReference type="Proteomes" id="UP000481153">
    <property type="component" value="Unassembled WGS sequence"/>
</dbReference>
<dbReference type="SUPFAM" id="SSF49870">
    <property type="entry name" value="Osmotin, thaumatin-like protein"/>
    <property type="match status" value="1"/>
</dbReference>
<name>A0A6G0XNG9_9STRA</name>